<dbReference type="AlphaFoldDB" id="A0A553QL98"/>
<dbReference type="GO" id="GO:0005615">
    <property type="term" value="C:extracellular space"/>
    <property type="evidence" value="ECO:0007669"/>
    <property type="project" value="TreeGrafter"/>
</dbReference>
<evidence type="ECO:0000256" key="2">
    <source>
        <dbReference type="ARBA" id="ARBA00023180"/>
    </source>
</evidence>
<dbReference type="Pfam" id="PF08742">
    <property type="entry name" value="C8"/>
    <property type="match status" value="1"/>
</dbReference>
<dbReference type="STRING" id="623744.A0A553QL98"/>
<comment type="caution">
    <text evidence="4">The sequence shown here is derived from an EMBL/GenBank/DDBJ whole genome shotgun (WGS) entry which is preliminary data.</text>
</comment>
<keyword evidence="1" id="KW-1015">Disulfide bond</keyword>
<dbReference type="OrthoDB" id="160294at2759"/>
<evidence type="ECO:0000313" key="4">
    <source>
        <dbReference type="EMBL" id="TRY90496.1"/>
    </source>
</evidence>
<feature type="non-terminal residue" evidence="4">
    <location>
        <position position="175"/>
    </location>
</feature>
<feature type="non-terminal residue" evidence="4">
    <location>
        <position position="1"/>
    </location>
</feature>
<dbReference type="Pfam" id="PF25962">
    <property type="entry name" value="TIL_OTOGL_Mucin"/>
    <property type="match status" value="1"/>
</dbReference>
<dbReference type="Proteomes" id="UP000316079">
    <property type="component" value="Unassembled WGS sequence"/>
</dbReference>
<feature type="domain" description="VWFD" evidence="3">
    <location>
        <begin position="1"/>
        <end position="43"/>
    </location>
</feature>
<dbReference type="EMBL" id="SRMA01025840">
    <property type="protein sequence ID" value="TRY90496.1"/>
    <property type="molecule type" value="Genomic_DNA"/>
</dbReference>
<sequence>GSICGLCGNYDENDNNDFTLRSQELVNAPMDFGNDWKESSSCPAALEMTNPCYSNPYRQVWAQKQCGMITSQVFATCHSQVDPSEFYDACVQDTCACISGGDSECLCSSIATYAQACNDAGVCVAWRTPQICPLFCDYYNSLGECEWHYKPCGAPCMQTCRNPSGQCSSQILVLE</sequence>
<dbReference type="PROSITE" id="PS51233">
    <property type="entry name" value="VWFD"/>
    <property type="match status" value="1"/>
</dbReference>
<protein>
    <recommendedName>
        <fullName evidence="3">VWFD domain-containing protein</fullName>
    </recommendedName>
</protein>
<gene>
    <name evidence="4" type="ORF">DNTS_002635</name>
</gene>
<name>A0A553QL98_9TELE</name>
<evidence type="ECO:0000259" key="3">
    <source>
        <dbReference type="PROSITE" id="PS51233"/>
    </source>
</evidence>
<dbReference type="InterPro" id="IPR050780">
    <property type="entry name" value="Mucin_vWF_Thrombospondin_sf"/>
</dbReference>
<dbReference type="InterPro" id="IPR058753">
    <property type="entry name" value="TIL_OTOGL_Mucin"/>
</dbReference>
<evidence type="ECO:0000256" key="1">
    <source>
        <dbReference type="ARBA" id="ARBA00023157"/>
    </source>
</evidence>
<keyword evidence="5" id="KW-1185">Reference proteome</keyword>
<organism evidence="4 5">
    <name type="scientific">Danionella cerebrum</name>
    <dbReference type="NCBI Taxonomy" id="2873325"/>
    <lineage>
        <taxon>Eukaryota</taxon>
        <taxon>Metazoa</taxon>
        <taxon>Chordata</taxon>
        <taxon>Craniata</taxon>
        <taxon>Vertebrata</taxon>
        <taxon>Euteleostomi</taxon>
        <taxon>Actinopterygii</taxon>
        <taxon>Neopterygii</taxon>
        <taxon>Teleostei</taxon>
        <taxon>Ostariophysi</taxon>
        <taxon>Cypriniformes</taxon>
        <taxon>Danionidae</taxon>
        <taxon>Danioninae</taxon>
        <taxon>Danionella</taxon>
    </lineage>
</organism>
<dbReference type="SMART" id="SM00832">
    <property type="entry name" value="C8"/>
    <property type="match status" value="1"/>
</dbReference>
<dbReference type="PANTHER" id="PTHR11339:SF408">
    <property type="entry name" value="MUCIN-5B"/>
    <property type="match status" value="1"/>
</dbReference>
<dbReference type="PANTHER" id="PTHR11339">
    <property type="entry name" value="EXTRACELLULAR MATRIX GLYCOPROTEIN RELATED"/>
    <property type="match status" value="1"/>
</dbReference>
<proteinExistence type="predicted"/>
<evidence type="ECO:0000313" key="5">
    <source>
        <dbReference type="Proteomes" id="UP000316079"/>
    </source>
</evidence>
<dbReference type="GO" id="GO:0031012">
    <property type="term" value="C:extracellular matrix"/>
    <property type="evidence" value="ECO:0007669"/>
    <property type="project" value="TreeGrafter"/>
</dbReference>
<keyword evidence="2" id="KW-0325">Glycoprotein</keyword>
<dbReference type="InterPro" id="IPR014853">
    <property type="entry name" value="VWF/SSPO/ZAN-like_Cys-rich_dom"/>
</dbReference>
<dbReference type="InterPro" id="IPR001846">
    <property type="entry name" value="VWF_type-D"/>
</dbReference>
<accession>A0A553QL98</accession>
<reference evidence="4 5" key="1">
    <citation type="journal article" date="2019" name="Sci. Data">
        <title>Hybrid genome assembly and annotation of Danionella translucida.</title>
        <authorList>
            <person name="Kadobianskyi M."/>
            <person name="Schulze L."/>
            <person name="Schuelke M."/>
            <person name="Judkewitz B."/>
        </authorList>
    </citation>
    <scope>NUCLEOTIDE SEQUENCE [LARGE SCALE GENOMIC DNA]</scope>
    <source>
        <strain evidence="4 5">Bolton</strain>
    </source>
</reference>